<reference evidence="2 3" key="1">
    <citation type="submission" date="2020-08" db="EMBL/GenBank/DDBJ databases">
        <title>Functional genomics of gut bacteria from endangered species of beetles.</title>
        <authorList>
            <person name="Carlos-Shanley C."/>
        </authorList>
    </citation>
    <scope>NUCLEOTIDE SEQUENCE [LARGE SCALE GENOMIC DNA]</scope>
    <source>
        <strain evidence="2 3">S00070</strain>
    </source>
</reference>
<evidence type="ECO:0000313" key="3">
    <source>
        <dbReference type="Proteomes" id="UP000524404"/>
    </source>
</evidence>
<protein>
    <submittedName>
        <fullName evidence="2">Uncharacterized protein</fullName>
    </submittedName>
</protein>
<dbReference type="EMBL" id="JACHKT010000010">
    <property type="protein sequence ID" value="MBB6003066.1"/>
    <property type="molecule type" value="Genomic_DNA"/>
</dbReference>
<organism evidence="2 3">
    <name type="scientific">Arcicella rosea</name>
    <dbReference type="NCBI Taxonomy" id="502909"/>
    <lineage>
        <taxon>Bacteria</taxon>
        <taxon>Pseudomonadati</taxon>
        <taxon>Bacteroidota</taxon>
        <taxon>Cytophagia</taxon>
        <taxon>Cytophagales</taxon>
        <taxon>Flectobacillaceae</taxon>
        <taxon>Arcicella</taxon>
    </lineage>
</organism>
<dbReference type="RefSeq" id="WP_184133269.1">
    <property type="nucleotide sequence ID" value="NZ_JACHKT010000010.1"/>
</dbReference>
<dbReference type="AlphaFoldDB" id="A0A841EJE1"/>
<sequence>MKKIFFILLLSIKVMTGYAQGMSNAGTILQDVNGKPILSNNYVEVEGNPYLPEQWTVGSIKLKNGGIINYNALRYNMASGELEFQRNDQAFVLTNLFDEFTLINATFRKGFSSIDGQSNNSFYEVLYDGKLKLLCFKNAVMYEEKPYNSATKIKKFLYNTYYYVYKTDGTMVKVKKDKKAILAILSDKSSQLEEYFKKENIKIKEWSDVANVLAYYEKL</sequence>
<keyword evidence="1" id="KW-0732">Signal</keyword>
<comment type="caution">
    <text evidence="2">The sequence shown here is derived from an EMBL/GenBank/DDBJ whole genome shotgun (WGS) entry which is preliminary data.</text>
</comment>
<feature type="signal peptide" evidence="1">
    <location>
        <begin position="1"/>
        <end position="19"/>
    </location>
</feature>
<gene>
    <name evidence="2" type="ORF">HNP25_001718</name>
</gene>
<evidence type="ECO:0000256" key="1">
    <source>
        <dbReference type="SAM" id="SignalP"/>
    </source>
</evidence>
<name>A0A841EJE1_9BACT</name>
<keyword evidence="3" id="KW-1185">Reference proteome</keyword>
<proteinExistence type="predicted"/>
<feature type="chain" id="PRO_5032721224" evidence="1">
    <location>
        <begin position="20"/>
        <end position="219"/>
    </location>
</feature>
<evidence type="ECO:0000313" key="2">
    <source>
        <dbReference type="EMBL" id="MBB6003066.1"/>
    </source>
</evidence>
<dbReference type="Proteomes" id="UP000524404">
    <property type="component" value="Unassembled WGS sequence"/>
</dbReference>
<accession>A0A841EJE1</accession>